<evidence type="ECO:0000313" key="1">
    <source>
        <dbReference type="EMBL" id="CAE1318738.1"/>
    </source>
</evidence>
<gene>
    <name evidence="1" type="ORF">SPHA_69214</name>
</gene>
<accession>A0A812EAM4</accession>
<keyword evidence="2" id="KW-1185">Reference proteome</keyword>
<sequence length="361" mass="42418">MKRIWSHLSAVKDKLYVDILGILKQIFPSVILYVEKEADLTFPKSHPKRSMSPRNPASSMSPRPLFLKSNLDIFSTKITLNEEMSLFPKAMTVLDLHRSIGSVAYDIAAYESFWGSCHGLTAQAVNVSLPEEVEPLLVLSGREAVEYYIKCQFLQKVEHLYFNLAPSHHFRPYHLVSVPKDKVNTEYYLFSSFGVLHVDKDLQSETFRLTEWQRHAVLWEAIHEIPFFKNYLISKMFYRWKAAQSYLLFLKTKESLERSLLQSMPIYEAGLLQVSNKSYTLPEFEEAVFQVQNDTKEYLKRFFRLCKIIVDVIMFESFKKLRFCEEQMTAKNMFSRDSLYLMKMKKKQRTANFLKAKNETR</sequence>
<organism evidence="1 2">
    <name type="scientific">Acanthosepion pharaonis</name>
    <name type="common">Pharaoh cuttlefish</name>
    <name type="synonym">Sepia pharaonis</name>
    <dbReference type="NCBI Taxonomy" id="158019"/>
    <lineage>
        <taxon>Eukaryota</taxon>
        <taxon>Metazoa</taxon>
        <taxon>Spiralia</taxon>
        <taxon>Lophotrochozoa</taxon>
        <taxon>Mollusca</taxon>
        <taxon>Cephalopoda</taxon>
        <taxon>Coleoidea</taxon>
        <taxon>Decapodiformes</taxon>
        <taxon>Sepiida</taxon>
        <taxon>Sepiina</taxon>
        <taxon>Sepiidae</taxon>
        <taxon>Acanthosepion</taxon>
    </lineage>
</organism>
<protein>
    <submittedName>
        <fullName evidence="1">DNAH</fullName>
    </submittedName>
</protein>
<proteinExistence type="predicted"/>
<dbReference type="AlphaFoldDB" id="A0A812EAM4"/>
<comment type="caution">
    <text evidence="1">The sequence shown here is derived from an EMBL/GenBank/DDBJ whole genome shotgun (WGS) entry which is preliminary data.</text>
</comment>
<evidence type="ECO:0000313" key="2">
    <source>
        <dbReference type="Proteomes" id="UP000597762"/>
    </source>
</evidence>
<dbReference type="Proteomes" id="UP000597762">
    <property type="component" value="Unassembled WGS sequence"/>
</dbReference>
<dbReference type="EMBL" id="CAHIKZ030005066">
    <property type="protein sequence ID" value="CAE1318738.1"/>
    <property type="molecule type" value="Genomic_DNA"/>
</dbReference>
<name>A0A812EAM4_ACAPH</name>
<dbReference type="OrthoDB" id="5986589at2759"/>
<reference evidence="1" key="1">
    <citation type="submission" date="2021-01" db="EMBL/GenBank/DDBJ databases">
        <authorList>
            <person name="Li R."/>
            <person name="Bekaert M."/>
        </authorList>
    </citation>
    <scope>NUCLEOTIDE SEQUENCE</scope>
    <source>
        <strain evidence="1">Farmed</strain>
    </source>
</reference>